<evidence type="ECO:0000313" key="4">
    <source>
        <dbReference type="Proteomes" id="UP000318288"/>
    </source>
</evidence>
<dbReference type="SUPFAM" id="SSF55021">
    <property type="entry name" value="ACT-like"/>
    <property type="match status" value="2"/>
</dbReference>
<evidence type="ECO:0000313" key="3">
    <source>
        <dbReference type="EMBL" id="TWU60566.1"/>
    </source>
</evidence>
<dbReference type="InterPro" id="IPR027795">
    <property type="entry name" value="CASTOR_ACT_dom"/>
</dbReference>
<name>A0A5C6FFH9_9BACT</name>
<comment type="caution">
    <text evidence="3">The sequence shown here is derived from an EMBL/GenBank/DDBJ whole genome shotgun (WGS) entry which is preliminary data.</text>
</comment>
<protein>
    <submittedName>
        <fullName evidence="3">ACT domain protein</fullName>
    </submittedName>
</protein>
<feature type="domain" description="CASTOR ACT" evidence="2">
    <location>
        <begin position="71"/>
        <end position="128"/>
    </location>
</feature>
<dbReference type="PANTHER" id="PTHR39199">
    <property type="entry name" value="BLR5128 PROTEIN"/>
    <property type="match status" value="1"/>
</dbReference>
<dbReference type="Gene3D" id="3.30.2130.10">
    <property type="entry name" value="VC0802-like"/>
    <property type="match status" value="1"/>
</dbReference>
<organism evidence="3 4">
    <name type="scientific">Rubripirellula tenax</name>
    <dbReference type="NCBI Taxonomy" id="2528015"/>
    <lineage>
        <taxon>Bacteria</taxon>
        <taxon>Pseudomonadati</taxon>
        <taxon>Planctomycetota</taxon>
        <taxon>Planctomycetia</taxon>
        <taxon>Pirellulales</taxon>
        <taxon>Pirellulaceae</taxon>
        <taxon>Rubripirellula</taxon>
    </lineage>
</organism>
<dbReference type="Pfam" id="PF10000">
    <property type="entry name" value="ACT_3"/>
    <property type="match status" value="1"/>
</dbReference>
<dbReference type="OrthoDB" id="517867at2"/>
<proteinExistence type="predicted"/>
<dbReference type="Proteomes" id="UP000318288">
    <property type="component" value="Unassembled WGS sequence"/>
</dbReference>
<dbReference type="PANTHER" id="PTHR39199:SF1">
    <property type="entry name" value="BLR5128 PROTEIN"/>
    <property type="match status" value="1"/>
</dbReference>
<accession>A0A5C6FFH9</accession>
<evidence type="ECO:0000259" key="1">
    <source>
        <dbReference type="Pfam" id="PF10000"/>
    </source>
</evidence>
<dbReference type="AlphaFoldDB" id="A0A5C6FFH9"/>
<keyword evidence="4" id="KW-1185">Reference proteome</keyword>
<dbReference type="InterPro" id="IPR018717">
    <property type="entry name" value="DUF2241"/>
</dbReference>
<sequence length="141" mass="14683">MSGVSDLSTLLASLSPVVSPHLYVFLTRPAATYGAGGELEPIASFCEREGLTIVVRKDRADAAGENYEGEYALISLSVHSDLQAVGLTAAIAGSLAGRGISANIVAAFYHDHIFVPSSRAGDAIEVLSQLVAKNQTKPPIT</sequence>
<reference evidence="3 4" key="1">
    <citation type="submission" date="2019-02" db="EMBL/GenBank/DDBJ databases">
        <title>Deep-cultivation of Planctomycetes and their phenomic and genomic characterization uncovers novel biology.</title>
        <authorList>
            <person name="Wiegand S."/>
            <person name="Jogler M."/>
            <person name="Boedeker C."/>
            <person name="Pinto D."/>
            <person name="Vollmers J."/>
            <person name="Rivas-Marin E."/>
            <person name="Kohn T."/>
            <person name="Peeters S.H."/>
            <person name="Heuer A."/>
            <person name="Rast P."/>
            <person name="Oberbeckmann S."/>
            <person name="Bunk B."/>
            <person name="Jeske O."/>
            <person name="Meyerdierks A."/>
            <person name="Storesund J.E."/>
            <person name="Kallscheuer N."/>
            <person name="Luecker S."/>
            <person name="Lage O.M."/>
            <person name="Pohl T."/>
            <person name="Merkel B.J."/>
            <person name="Hornburger P."/>
            <person name="Mueller R.-W."/>
            <person name="Bruemmer F."/>
            <person name="Labrenz M."/>
            <person name="Spormann A.M."/>
            <person name="Op Den Camp H."/>
            <person name="Overmann J."/>
            <person name="Amann R."/>
            <person name="Jetten M.S.M."/>
            <person name="Mascher T."/>
            <person name="Medema M.H."/>
            <person name="Devos D.P."/>
            <person name="Kaster A.-K."/>
            <person name="Ovreas L."/>
            <person name="Rohde M."/>
            <person name="Galperin M.Y."/>
            <person name="Jogler C."/>
        </authorList>
    </citation>
    <scope>NUCLEOTIDE SEQUENCE [LARGE SCALE GENOMIC DNA]</scope>
    <source>
        <strain evidence="3 4">Poly51</strain>
    </source>
</reference>
<gene>
    <name evidence="3" type="ORF">Poly51_08430</name>
</gene>
<dbReference type="InterPro" id="IPR045865">
    <property type="entry name" value="ACT-like_dom_sf"/>
</dbReference>
<dbReference type="EMBL" id="SJPW01000001">
    <property type="protein sequence ID" value="TWU60566.1"/>
    <property type="molecule type" value="Genomic_DNA"/>
</dbReference>
<dbReference type="Pfam" id="PF13840">
    <property type="entry name" value="ACT_7"/>
    <property type="match status" value="1"/>
</dbReference>
<feature type="domain" description="DUF2241" evidence="1">
    <location>
        <begin position="2"/>
        <end position="69"/>
    </location>
</feature>
<evidence type="ECO:0000259" key="2">
    <source>
        <dbReference type="Pfam" id="PF13840"/>
    </source>
</evidence>
<dbReference type="RefSeq" id="WP_146454467.1">
    <property type="nucleotide sequence ID" value="NZ_SJPW01000001.1"/>
</dbReference>